<keyword evidence="8" id="KW-1133">Transmembrane helix</keyword>
<dbReference type="GO" id="GO:0004721">
    <property type="term" value="F:phosphoprotein phosphatase activity"/>
    <property type="evidence" value="ECO:0007669"/>
    <property type="project" value="TreeGrafter"/>
</dbReference>
<dbReference type="InterPro" id="IPR003594">
    <property type="entry name" value="HATPase_dom"/>
</dbReference>
<dbReference type="SUPFAM" id="SSF55874">
    <property type="entry name" value="ATPase domain of HSP90 chaperone/DNA topoisomerase II/histidine kinase"/>
    <property type="match status" value="1"/>
</dbReference>
<keyword evidence="5" id="KW-0418">Kinase</keyword>
<feature type="domain" description="Histidine kinase" evidence="9">
    <location>
        <begin position="205"/>
        <end position="421"/>
    </location>
</feature>
<dbReference type="Pfam" id="PF00512">
    <property type="entry name" value="HisKA"/>
    <property type="match status" value="1"/>
</dbReference>
<organism evidence="10 11">
    <name type="scientific">Caldisericum exile</name>
    <dbReference type="NCBI Taxonomy" id="693075"/>
    <lineage>
        <taxon>Bacteria</taxon>
        <taxon>Pseudomonadati</taxon>
        <taxon>Caldisericota/Cryosericota group</taxon>
        <taxon>Caldisericota</taxon>
        <taxon>Caldisericia</taxon>
        <taxon>Caldisericales</taxon>
        <taxon>Caldisericaceae</taxon>
        <taxon>Caldisericum</taxon>
    </lineage>
</organism>
<dbReference type="SMART" id="SM00387">
    <property type="entry name" value="HATPase_c"/>
    <property type="match status" value="1"/>
</dbReference>
<accession>A0A2J6WE74</accession>
<dbReference type="Pfam" id="PF02518">
    <property type="entry name" value="HATPase_c"/>
    <property type="match status" value="1"/>
</dbReference>
<reference evidence="10 11" key="1">
    <citation type="submission" date="2018-01" db="EMBL/GenBank/DDBJ databases">
        <title>Metagenomic assembled genomes from two thermal pools in the Uzon Caldera, Kamchatka, Russia.</title>
        <authorList>
            <person name="Wilkins L."/>
            <person name="Ettinger C."/>
        </authorList>
    </citation>
    <scope>NUCLEOTIDE SEQUENCE [LARGE SCALE GENOMIC DNA]</scope>
    <source>
        <strain evidence="10">ZAV-07</strain>
    </source>
</reference>
<protein>
    <recommendedName>
        <fullName evidence="2">histidine kinase</fullName>
        <ecNumber evidence="2">2.7.13.3</ecNumber>
    </recommendedName>
</protein>
<dbReference type="SMART" id="SM00388">
    <property type="entry name" value="HisKA"/>
    <property type="match status" value="1"/>
</dbReference>
<evidence type="ECO:0000256" key="1">
    <source>
        <dbReference type="ARBA" id="ARBA00000085"/>
    </source>
</evidence>
<dbReference type="InterPro" id="IPR036890">
    <property type="entry name" value="HATPase_C_sf"/>
</dbReference>
<dbReference type="PRINTS" id="PR00344">
    <property type="entry name" value="BCTRLSENSOR"/>
</dbReference>
<dbReference type="InterPro" id="IPR005467">
    <property type="entry name" value="His_kinase_dom"/>
</dbReference>
<evidence type="ECO:0000256" key="5">
    <source>
        <dbReference type="ARBA" id="ARBA00022777"/>
    </source>
</evidence>
<keyword evidence="3" id="KW-0597">Phosphoprotein</keyword>
<feature type="transmembrane region" description="Helical" evidence="8">
    <location>
        <begin position="20"/>
        <end position="39"/>
    </location>
</feature>
<dbReference type="FunFam" id="1.10.287.130:FF:000001">
    <property type="entry name" value="Two-component sensor histidine kinase"/>
    <property type="match status" value="1"/>
</dbReference>
<dbReference type="AlphaFoldDB" id="A0A2J6WE74"/>
<proteinExistence type="predicted"/>
<keyword evidence="7 8" id="KW-0472">Membrane</keyword>
<dbReference type="CDD" id="cd00082">
    <property type="entry name" value="HisKA"/>
    <property type="match status" value="1"/>
</dbReference>
<dbReference type="SUPFAM" id="SSF47384">
    <property type="entry name" value="Homodimeric domain of signal transducing histidine kinase"/>
    <property type="match status" value="1"/>
</dbReference>
<evidence type="ECO:0000259" key="9">
    <source>
        <dbReference type="PROSITE" id="PS50109"/>
    </source>
</evidence>
<dbReference type="EMBL" id="PNIL01000052">
    <property type="protein sequence ID" value="PMP67264.1"/>
    <property type="molecule type" value="Genomic_DNA"/>
</dbReference>
<dbReference type="GO" id="GO:0016036">
    <property type="term" value="P:cellular response to phosphate starvation"/>
    <property type="evidence" value="ECO:0007669"/>
    <property type="project" value="TreeGrafter"/>
</dbReference>
<keyword evidence="4" id="KW-0808">Transferase</keyword>
<evidence type="ECO:0000256" key="3">
    <source>
        <dbReference type="ARBA" id="ARBA00022553"/>
    </source>
</evidence>
<dbReference type="InterPro" id="IPR004358">
    <property type="entry name" value="Sig_transdc_His_kin-like_C"/>
</dbReference>
<dbReference type="InterPro" id="IPR003661">
    <property type="entry name" value="HisK_dim/P_dom"/>
</dbReference>
<keyword evidence="8" id="KW-0812">Transmembrane</keyword>
<dbReference type="PANTHER" id="PTHR45453:SF1">
    <property type="entry name" value="PHOSPHATE REGULON SENSOR PROTEIN PHOR"/>
    <property type="match status" value="1"/>
</dbReference>
<evidence type="ECO:0000256" key="6">
    <source>
        <dbReference type="ARBA" id="ARBA00023012"/>
    </source>
</evidence>
<feature type="transmembrane region" description="Helical" evidence="8">
    <location>
        <begin position="162"/>
        <end position="182"/>
    </location>
</feature>
<evidence type="ECO:0000256" key="8">
    <source>
        <dbReference type="SAM" id="Phobius"/>
    </source>
</evidence>
<evidence type="ECO:0000313" key="10">
    <source>
        <dbReference type="EMBL" id="PMP67264.1"/>
    </source>
</evidence>
<dbReference type="RefSeq" id="WP_424587028.1">
    <property type="nucleotide sequence ID" value="NZ_JBNATC010000023.1"/>
</dbReference>
<sequence length="433" mass="49229">MKLSDDKDIKRAKIKLTLQYTITTLIIVMLLIVAFYFTFSNSAYKDFDSTLQNRAIAIGTALVGKEESAIEDLKSISGILKNYDLGNESLIILDSNGKILYENLQDQFTLPQNIREGFYTLEGKEGDEQKTIRAYITKLNSTNYYLVVARNYDNLEASLHEVLFSFLFVVPFILLLTIILSYRFASSAIRPIEESVRILKQFTQDASHELKTPISTIKANIEVALMKERNPDYYKEKLETILDSANRMSKLIQDMLFISRLDTGTYPVKVESVFLKDLFMNLKSQFEGLAQSKHVNLSFETEDNLRIKTDKDILEEILSILIENGIAYNKENGFVKIYARKEGNDVNITVEDSGIGIKEEDIPYIFDRFYRGEKSRSRETGGIGLGLSIAKELTNLIGAKISVESKVNVGSKFTITIREVTYELQGSYNRRGA</sequence>
<evidence type="ECO:0000313" key="11">
    <source>
        <dbReference type="Proteomes" id="UP000237040"/>
    </source>
</evidence>
<dbReference type="EC" id="2.7.13.3" evidence="2"/>
<comment type="catalytic activity">
    <reaction evidence="1">
        <text>ATP + protein L-histidine = ADP + protein N-phospho-L-histidine.</text>
        <dbReference type="EC" id="2.7.13.3"/>
    </reaction>
</comment>
<dbReference type="Proteomes" id="UP000237040">
    <property type="component" value="Unassembled WGS sequence"/>
</dbReference>
<dbReference type="GO" id="GO:0000155">
    <property type="term" value="F:phosphorelay sensor kinase activity"/>
    <property type="evidence" value="ECO:0007669"/>
    <property type="project" value="InterPro"/>
</dbReference>
<comment type="caution">
    <text evidence="10">The sequence shown here is derived from an EMBL/GenBank/DDBJ whole genome shotgun (WGS) entry which is preliminary data.</text>
</comment>
<evidence type="ECO:0000256" key="2">
    <source>
        <dbReference type="ARBA" id="ARBA00012438"/>
    </source>
</evidence>
<evidence type="ECO:0000256" key="7">
    <source>
        <dbReference type="ARBA" id="ARBA00023136"/>
    </source>
</evidence>
<name>A0A2J6WE74_9BACT</name>
<dbReference type="FunFam" id="3.30.565.10:FF:000006">
    <property type="entry name" value="Sensor histidine kinase WalK"/>
    <property type="match status" value="1"/>
</dbReference>
<evidence type="ECO:0000256" key="4">
    <source>
        <dbReference type="ARBA" id="ARBA00022679"/>
    </source>
</evidence>
<dbReference type="Gene3D" id="3.30.565.10">
    <property type="entry name" value="Histidine kinase-like ATPase, C-terminal domain"/>
    <property type="match status" value="1"/>
</dbReference>
<dbReference type="InterPro" id="IPR036097">
    <property type="entry name" value="HisK_dim/P_sf"/>
</dbReference>
<dbReference type="InterPro" id="IPR050351">
    <property type="entry name" value="BphY/WalK/GraS-like"/>
</dbReference>
<dbReference type="PANTHER" id="PTHR45453">
    <property type="entry name" value="PHOSPHATE REGULON SENSOR PROTEIN PHOR"/>
    <property type="match status" value="1"/>
</dbReference>
<gene>
    <name evidence="10" type="ORF">C0189_03485</name>
</gene>
<dbReference type="PROSITE" id="PS50109">
    <property type="entry name" value="HIS_KIN"/>
    <property type="match status" value="1"/>
</dbReference>
<dbReference type="Gene3D" id="1.10.287.130">
    <property type="match status" value="1"/>
</dbReference>
<dbReference type="GO" id="GO:0005886">
    <property type="term" value="C:plasma membrane"/>
    <property type="evidence" value="ECO:0007669"/>
    <property type="project" value="TreeGrafter"/>
</dbReference>
<keyword evidence="6" id="KW-0902">Two-component regulatory system</keyword>